<protein>
    <recommendedName>
        <fullName evidence="2">Bacterial repeat domain-containing protein</fullName>
    </recommendedName>
</protein>
<evidence type="ECO:0000259" key="2">
    <source>
        <dbReference type="Pfam" id="PF18998"/>
    </source>
</evidence>
<dbReference type="PROSITE" id="PS51257">
    <property type="entry name" value="PROKAR_LIPOPROTEIN"/>
    <property type="match status" value="1"/>
</dbReference>
<feature type="domain" description="Bacterial repeat" evidence="2">
    <location>
        <begin position="137"/>
        <end position="211"/>
    </location>
</feature>
<dbReference type="PATRIC" id="fig|1235785.3.peg.2478"/>
<reference evidence="3 4" key="1">
    <citation type="submission" date="2013-04" db="EMBL/GenBank/DDBJ databases">
        <title>The Genome Sequence of Bacteroides thetaiotaomicron dnLKV9.</title>
        <authorList>
            <consortium name="The Broad Institute Genomics Platform"/>
            <consortium name="The Broad Institute Genome Sequencing Center for Infectious Disease"/>
            <person name="Earl A."/>
            <person name="Xavier R."/>
            <person name="Kuhn K."/>
            <person name="Stappenbeck T."/>
            <person name="Walker B."/>
            <person name="Young S."/>
            <person name="Zeng Q."/>
            <person name="Gargeya S."/>
            <person name="Fitzgerald M."/>
            <person name="Haas B."/>
            <person name="Abouelleil A."/>
            <person name="Allen A.W."/>
            <person name="Alvarado L."/>
            <person name="Arachchi H.M."/>
            <person name="Berlin A.M."/>
            <person name="Chapman S.B."/>
            <person name="Gainer-Dewar J."/>
            <person name="Goldberg J."/>
            <person name="Griggs A."/>
            <person name="Gujja S."/>
            <person name="Hansen M."/>
            <person name="Howarth C."/>
            <person name="Imamovic A."/>
            <person name="Ireland A."/>
            <person name="Larimer J."/>
            <person name="McCowan C."/>
            <person name="Murphy C."/>
            <person name="Pearson M."/>
            <person name="Poon T.W."/>
            <person name="Priest M."/>
            <person name="Roberts A."/>
            <person name="Saif S."/>
            <person name="Shea T."/>
            <person name="Sisk P."/>
            <person name="Sykes S."/>
            <person name="Wortman J."/>
            <person name="Nusbaum C."/>
            <person name="Birren B."/>
        </authorList>
    </citation>
    <scope>NUCLEOTIDE SEQUENCE [LARGE SCALE GENOMIC DNA]</scope>
    <source>
        <strain evidence="4">dnLKV9</strain>
    </source>
</reference>
<feature type="chain" id="PRO_5004472818" description="Bacterial repeat domain-containing protein" evidence="1">
    <location>
        <begin position="18"/>
        <end position="509"/>
    </location>
</feature>
<dbReference type="HOGENOM" id="CLU_534919_0_0_10"/>
<dbReference type="AlphaFoldDB" id="R9H9N7"/>
<accession>R9H9N7</accession>
<dbReference type="InterPro" id="IPR036278">
    <property type="entry name" value="Sialidase_sf"/>
</dbReference>
<evidence type="ECO:0000256" key="1">
    <source>
        <dbReference type="SAM" id="SignalP"/>
    </source>
</evidence>
<evidence type="ECO:0000313" key="4">
    <source>
        <dbReference type="Proteomes" id="UP000014207"/>
    </source>
</evidence>
<evidence type="ECO:0000313" key="3">
    <source>
        <dbReference type="EMBL" id="EOS00619.1"/>
    </source>
</evidence>
<dbReference type="RefSeq" id="WP_016268441.1">
    <property type="nucleotide sequence ID" value="NZ_KE159459.1"/>
</dbReference>
<dbReference type="InterPro" id="IPR044060">
    <property type="entry name" value="Bacterial_rp_domain"/>
</dbReference>
<name>R9H9N7_BACT4</name>
<keyword evidence="1" id="KW-0732">Signal</keyword>
<gene>
    <name evidence="3" type="ORF">C799_02468</name>
</gene>
<comment type="caution">
    <text evidence="3">The sequence shown here is derived from an EMBL/GenBank/DDBJ whole genome shotgun (WGS) entry which is preliminary data.</text>
</comment>
<dbReference type="EMBL" id="ASSM01000009">
    <property type="protein sequence ID" value="EOS00619.1"/>
    <property type="molecule type" value="Genomic_DNA"/>
</dbReference>
<dbReference type="Pfam" id="PF18998">
    <property type="entry name" value="Flg_new_2"/>
    <property type="match status" value="1"/>
</dbReference>
<dbReference type="Proteomes" id="UP000014207">
    <property type="component" value="Unassembled WGS sequence"/>
</dbReference>
<proteinExistence type="predicted"/>
<sequence length="509" mass="54632">MKKVKFLFLTAFVAVFAGCQSEEMLEKSSENDKTTPPGDIRITIEGEGMTNPATRATDGRVEFEGGYATGAGLYNGTDRPVVEAHPDGGYEVSYFYGGPTNEPKKYDYSQTGTSLFNVDLGGQDHTFHCGFKEKKRNLTVNAGTGGSVSPSGTNSYRVKKPIDITATPDNGYEFTGWTITEGDVTIKDPGSLNTTATLHNTNSTITANFEPPISISNFIIVGNNGIILSKGQRYIVGSVDWKNVIYGNGKYVAVGGDGYISTSTDGINWTTPKNIGGNLTISWFCVCYGGGKFVTMGLNEYTATSTDGINWTISTMTPNNVVNWFDVIYANGRYVAVGNNTYTTSSVDGINWLTPEQVKNNSMSNFSGVTYGNGKFVAVGNDGNITTSTNGVNWTTPITVGSIFHDWTNICYGNGKFVVVGDRGYNDGYVTTSTDGENWTTPKKIISGVKYGAHVCCANENFVVISDNGYVTTSTDGENWTTPEQIKDESGKVVTATLNGVCAVIIGDL</sequence>
<organism evidence="3 4">
    <name type="scientific">Bacteroides thetaiotaomicron dnLKV9</name>
    <dbReference type="NCBI Taxonomy" id="1235785"/>
    <lineage>
        <taxon>Bacteria</taxon>
        <taxon>Pseudomonadati</taxon>
        <taxon>Bacteroidota</taxon>
        <taxon>Bacteroidia</taxon>
        <taxon>Bacteroidales</taxon>
        <taxon>Bacteroidaceae</taxon>
        <taxon>Bacteroides</taxon>
    </lineage>
</organism>
<feature type="signal peptide" evidence="1">
    <location>
        <begin position="1"/>
        <end position="17"/>
    </location>
</feature>
<dbReference type="SUPFAM" id="SSF50939">
    <property type="entry name" value="Sialidases"/>
    <property type="match status" value="2"/>
</dbReference>